<evidence type="ECO:0000256" key="20">
    <source>
        <dbReference type="ARBA" id="ARBA00023063"/>
    </source>
</evidence>
<keyword evidence="20" id="KW-0534">Nitrate assimilation</keyword>
<keyword evidence="26" id="KW-1185">Reference proteome</keyword>
<dbReference type="PROSITE" id="PS51384">
    <property type="entry name" value="FAD_FR"/>
    <property type="match status" value="1"/>
</dbReference>
<dbReference type="PRINTS" id="PR00363">
    <property type="entry name" value="CYTOCHROMEB5"/>
</dbReference>
<dbReference type="GO" id="GO:0043546">
    <property type="term" value="F:molybdopterin cofactor binding"/>
    <property type="evidence" value="ECO:0007669"/>
    <property type="project" value="InterPro"/>
</dbReference>
<evidence type="ECO:0000256" key="21">
    <source>
        <dbReference type="ARBA" id="ARBA00049155"/>
    </source>
</evidence>
<dbReference type="OrthoDB" id="10051395at2759"/>
<dbReference type="GO" id="GO:0042128">
    <property type="term" value="P:nitrate assimilation"/>
    <property type="evidence" value="ECO:0007669"/>
    <property type="project" value="UniProtKB-KW"/>
</dbReference>
<dbReference type="PROSITE" id="PS00559">
    <property type="entry name" value="MOLYBDOPTERIN_EUK"/>
    <property type="match status" value="1"/>
</dbReference>
<dbReference type="SUPFAM" id="SSF63380">
    <property type="entry name" value="Riboflavin synthase domain-like"/>
    <property type="match status" value="1"/>
</dbReference>
<dbReference type="InterPro" id="IPR017938">
    <property type="entry name" value="Riboflavin_synthase-like_b-brl"/>
</dbReference>
<dbReference type="Pfam" id="PF00173">
    <property type="entry name" value="Cyt-b5"/>
    <property type="match status" value="1"/>
</dbReference>
<comment type="cofactor">
    <cofactor evidence="2">
        <name>heme</name>
        <dbReference type="ChEBI" id="CHEBI:30413"/>
    </cofactor>
</comment>
<keyword evidence="12" id="KW-0500">Molybdenum</keyword>
<evidence type="ECO:0000256" key="16">
    <source>
        <dbReference type="ARBA" id="ARBA00022827"/>
    </source>
</evidence>
<dbReference type="PANTHER" id="PTHR19372:SF7">
    <property type="entry name" value="SULFITE OXIDASE, MITOCHONDRIAL"/>
    <property type="match status" value="1"/>
</dbReference>
<comment type="function">
    <text evidence="4">Nitrate reductase is a key enzyme involved in the first step of nitrate assimilation in plants, fungi and bacteria.</text>
</comment>
<dbReference type="FunFam" id="3.90.420.10:FF:000005">
    <property type="entry name" value="Nitrate reductase"/>
    <property type="match status" value="1"/>
</dbReference>
<evidence type="ECO:0000256" key="6">
    <source>
        <dbReference type="ARBA" id="ARBA00004971"/>
    </source>
</evidence>
<dbReference type="GO" id="GO:0020037">
    <property type="term" value="F:heme binding"/>
    <property type="evidence" value="ECO:0007669"/>
    <property type="project" value="InterPro"/>
</dbReference>
<dbReference type="Gene3D" id="2.60.40.650">
    <property type="match status" value="1"/>
</dbReference>
<dbReference type="Proteomes" id="UP000663852">
    <property type="component" value="Unassembled WGS sequence"/>
</dbReference>
<dbReference type="SMART" id="SM01117">
    <property type="entry name" value="Cyt-b5"/>
    <property type="match status" value="1"/>
</dbReference>
<evidence type="ECO:0000313" key="25">
    <source>
        <dbReference type="EMBL" id="CAF1194866.1"/>
    </source>
</evidence>
<evidence type="ECO:0000256" key="14">
    <source>
        <dbReference type="ARBA" id="ARBA00022630"/>
    </source>
</evidence>
<comment type="pathway">
    <text evidence="5">Sulfur metabolism.</text>
</comment>
<comment type="cofactor">
    <cofactor evidence="3">
        <name>FAD</name>
        <dbReference type="ChEBI" id="CHEBI:57692"/>
    </cofactor>
</comment>
<protein>
    <recommendedName>
        <fullName evidence="11">Nitrate reductase [NADPH]</fullName>
        <ecNumber evidence="10">1.7.1.3</ecNumber>
        <ecNumber evidence="9">1.8.3.1</ecNumber>
    </recommendedName>
</protein>
<dbReference type="SUPFAM" id="SSF55856">
    <property type="entry name" value="Cytochrome b5-like heme/steroid binding domain"/>
    <property type="match status" value="1"/>
</dbReference>
<evidence type="ECO:0000256" key="4">
    <source>
        <dbReference type="ARBA" id="ARBA00003838"/>
    </source>
</evidence>
<dbReference type="Gene3D" id="2.40.30.10">
    <property type="entry name" value="Translation factors"/>
    <property type="match status" value="1"/>
</dbReference>
<evidence type="ECO:0000259" key="22">
    <source>
        <dbReference type="PROSITE" id="PS50255"/>
    </source>
</evidence>
<dbReference type="Pfam" id="PF00174">
    <property type="entry name" value="Oxidored_molyb"/>
    <property type="match status" value="1"/>
</dbReference>
<keyword evidence="14" id="KW-0285">Flavoprotein</keyword>
<dbReference type="FunFam" id="3.10.120.10:FF:000007">
    <property type="entry name" value="Sulfite oxidase, mitochondrial"/>
    <property type="match status" value="1"/>
</dbReference>
<dbReference type="InterPro" id="IPR000572">
    <property type="entry name" value="OxRdtase_Mopterin-bd_dom"/>
</dbReference>
<evidence type="ECO:0000256" key="15">
    <source>
        <dbReference type="ARBA" id="ARBA00022723"/>
    </source>
</evidence>
<dbReference type="GO" id="GO:0050464">
    <property type="term" value="F:nitrate reductase (NADPH) activity"/>
    <property type="evidence" value="ECO:0007669"/>
    <property type="project" value="UniProtKB-EC"/>
</dbReference>
<feature type="domain" description="Cytochrome b5 heme-binding" evidence="22">
    <location>
        <begin position="477"/>
        <end position="552"/>
    </location>
</feature>
<accession>A0A814VY45</accession>
<dbReference type="GO" id="GO:0006790">
    <property type="term" value="P:sulfur compound metabolic process"/>
    <property type="evidence" value="ECO:0007669"/>
    <property type="project" value="UniProtKB-UniPathway"/>
</dbReference>
<dbReference type="EC" id="1.7.1.3" evidence="10"/>
<dbReference type="Pfam" id="PF00970">
    <property type="entry name" value="FAD_binding_6"/>
    <property type="match status" value="1"/>
</dbReference>
<dbReference type="EMBL" id="CAJNOJ010000145">
    <property type="protein sequence ID" value="CAF1194866.1"/>
    <property type="molecule type" value="Genomic_DNA"/>
</dbReference>
<dbReference type="InterPro" id="IPR017927">
    <property type="entry name" value="FAD-bd_FR_type"/>
</dbReference>
<comment type="catalytic activity">
    <reaction evidence="21">
        <text>nitrite + NADP(+) + H2O = nitrate + NADPH + H(+)</text>
        <dbReference type="Rhea" id="RHEA:19061"/>
        <dbReference type="ChEBI" id="CHEBI:15377"/>
        <dbReference type="ChEBI" id="CHEBI:15378"/>
        <dbReference type="ChEBI" id="CHEBI:16301"/>
        <dbReference type="ChEBI" id="CHEBI:17632"/>
        <dbReference type="ChEBI" id="CHEBI:57783"/>
        <dbReference type="ChEBI" id="CHEBI:58349"/>
        <dbReference type="EC" id="1.7.1.3"/>
    </reaction>
</comment>
<dbReference type="Gene3D" id="3.40.50.80">
    <property type="entry name" value="Nucleotide-binding domain of ferredoxin-NADP reductase (FNR) module"/>
    <property type="match status" value="1"/>
</dbReference>
<dbReference type="EC" id="1.8.3.1" evidence="9"/>
<dbReference type="PROSITE" id="PS00191">
    <property type="entry name" value="CYTOCHROME_B5_1"/>
    <property type="match status" value="1"/>
</dbReference>
<dbReference type="CDD" id="cd06183">
    <property type="entry name" value="cyt_b5_reduct_like"/>
    <property type="match status" value="1"/>
</dbReference>
<evidence type="ECO:0000313" key="26">
    <source>
        <dbReference type="Proteomes" id="UP000663828"/>
    </source>
</evidence>
<keyword evidence="17" id="KW-0521">NADP</keyword>
<name>A0A814VY45_ADIRI</name>
<dbReference type="InterPro" id="IPR036374">
    <property type="entry name" value="OxRdtase_Mopterin-bd_sf"/>
</dbReference>
<comment type="pathway">
    <text evidence="6">Energy metabolism; sulfur metabolism.</text>
</comment>
<evidence type="ECO:0000313" key="24">
    <source>
        <dbReference type="EMBL" id="CAF0868386.1"/>
    </source>
</evidence>
<keyword evidence="15" id="KW-0479">Metal-binding</keyword>
<evidence type="ECO:0000256" key="7">
    <source>
        <dbReference type="ARBA" id="ARBA00006253"/>
    </source>
</evidence>
<dbReference type="InterPro" id="IPR005066">
    <property type="entry name" value="MoCF_OxRdtse_dimer"/>
</dbReference>
<evidence type="ECO:0000256" key="18">
    <source>
        <dbReference type="ARBA" id="ARBA00023002"/>
    </source>
</evidence>
<dbReference type="GO" id="GO:0008482">
    <property type="term" value="F:sulfite oxidase activity"/>
    <property type="evidence" value="ECO:0007669"/>
    <property type="project" value="UniProtKB-EC"/>
</dbReference>
<evidence type="ECO:0000256" key="10">
    <source>
        <dbReference type="ARBA" id="ARBA00012673"/>
    </source>
</evidence>
<evidence type="ECO:0000259" key="23">
    <source>
        <dbReference type="PROSITE" id="PS51384"/>
    </source>
</evidence>
<comment type="cofactor">
    <cofactor evidence="1">
        <name>Mo-molybdopterin</name>
        <dbReference type="ChEBI" id="CHEBI:71302"/>
    </cofactor>
</comment>
<evidence type="ECO:0000256" key="13">
    <source>
        <dbReference type="ARBA" id="ARBA00022617"/>
    </source>
</evidence>
<evidence type="ECO:0000256" key="11">
    <source>
        <dbReference type="ARBA" id="ARBA00015499"/>
    </source>
</evidence>
<dbReference type="PANTHER" id="PTHR19372">
    <property type="entry name" value="SULFITE REDUCTASE"/>
    <property type="match status" value="1"/>
</dbReference>
<evidence type="ECO:0000256" key="2">
    <source>
        <dbReference type="ARBA" id="ARBA00001971"/>
    </source>
</evidence>
<comment type="similarity">
    <text evidence="7">Belongs to the nitrate reductase family.</text>
</comment>
<evidence type="ECO:0000256" key="17">
    <source>
        <dbReference type="ARBA" id="ARBA00022857"/>
    </source>
</evidence>
<gene>
    <name evidence="25" type="ORF">EDS130_LOCUS25022</name>
    <name evidence="24" type="ORF">XAT740_LOCUS6360</name>
</gene>
<feature type="domain" description="FAD-binding FR-type" evidence="23">
    <location>
        <begin position="568"/>
        <end position="675"/>
    </location>
</feature>
<sequence>MFPLPITTEKPTEILECDEKTPDSHVARDARLIRLTGIHPFNCEPPLKLLYDHGFLTPTELWFVRNHGPVPNVSDEDISNWTIYIEGMIEKPMSFTLNELFKFPQITIPVTMVCAGNRRKEQNIIRKGHGFNWGSAAVSTALFTGVLINEILQLTKPKLEAKYMWMEGIDQLPNGHYGTSIRLSTAMNPSMGVMLAYKMNGELLRPDHGRPLRIVIPGHIGGRSVKWLKRIILSDKPSDNWYHIYDNRVLPTMVTPEIVEDDKSWYKDERYALYNLNIQSVICYPTHDETIEIEEEKYYHIRGYAYNGGGVRVGRVEISLDQGQTWKLTTINYPEDLYREIKSDEELFGGKLDMSHRENCFCWCFWNIEVSINELSKAKDILVRAMDESMNIQPRDIYWNLLSMLNNCWHRITITKQDNTNQLLFEHPTIPALTKGGWMEKVKEQGRNLIDGFWGSQNEISTEYLSSNIKMTNDSITEIITEEELSKHNTNDDTWIAINGNVYDVTRYLKEHPGGTNSILLSSGADASEDFLAIHSDHAKSLLTQYHIGILQTNSNNVTQREVFLSQKQWRKAKLHKKINVNHDTVLFTFTLEHSKQRLGVPVGKHLFIRCFTESHTKLVRAYTPISEPNQCGTFDLLIKLYRTPKAARMSLCINALKIGDTVECKGPFGDFEYHQNKIFSIHGIERKINKLTMIAGGSGITRIYQIFQHAFRDHIQCNLIYFNKTEKDILLHDELQSLKQVQFIITRLNTNSNQHLTRNQIQDVHDGLLLCCGPPDMSDDVYKLANDAGWNVNEQFIRF</sequence>
<evidence type="ECO:0000256" key="3">
    <source>
        <dbReference type="ARBA" id="ARBA00001974"/>
    </source>
</evidence>
<keyword evidence="18" id="KW-0560">Oxidoreductase</keyword>
<evidence type="ECO:0000256" key="12">
    <source>
        <dbReference type="ARBA" id="ARBA00022505"/>
    </source>
</evidence>
<dbReference type="GO" id="GO:0030151">
    <property type="term" value="F:molybdenum ion binding"/>
    <property type="evidence" value="ECO:0007669"/>
    <property type="project" value="InterPro"/>
</dbReference>
<dbReference type="InterPro" id="IPR008335">
    <property type="entry name" value="Mopterin_OxRdtase_euk"/>
</dbReference>
<dbReference type="AlphaFoldDB" id="A0A814VY45"/>
<dbReference type="InterPro" id="IPR036400">
    <property type="entry name" value="Cyt_B5-like_heme/steroid_sf"/>
</dbReference>
<organism evidence="25 27">
    <name type="scientific">Adineta ricciae</name>
    <name type="common">Rotifer</name>
    <dbReference type="NCBI Taxonomy" id="249248"/>
    <lineage>
        <taxon>Eukaryota</taxon>
        <taxon>Metazoa</taxon>
        <taxon>Spiralia</taxon>
        <taxon>Gnathifera</taxon>
        <taxon>Rotifera</taxon>
        <taxon>Eurotatoria</taxon>
        <taxon>Bdelloidea</taxon>
        <taxon>Adinetida</taxon>
        <taxon>Adinetidae</taxon>
        <taxon>Adineta</taxon>
    </lineage>
</organism>
<comment type="caution">
    <text evidence="25">The sequence shown here is derived from an EMBL/GenBank/DDBJ whole genome shotgun (WGS) entry which is preliminary data.</text>
</comment>
<evidence type="ECO:0000256" key="1">
    <source>
        <dbReference type="ARBA" id="ARBA00001924"/>
    </source>
</evidence>
<dbReference type="InterPro" id="IPR014756">
    <property type="entry name" value="Ig_E-set"/>
</dbReference>
<dbReference type="Gene3D" id="3.10.120.10">
    <property type="entry name" value="Cytochrome b5-like heme/steroid binding domain"/>
    <property type="match status" value="1"/>
</dbReference>
<dbReference type="SUPFAM" id="SSF81296">
    <property type="entry name" value="E set domains"/>
    <property type="match status" value="1"/>
</dbReference>
<dbReference type="Proteomes" id="UP000663828">
    <property type="component" value="Unassembled WGS sequence"/>
</dbReference>
<keyword evidence="16" id="KW-0274">FAD</keyword>
<dbReference type="InterPro" id="IPR018506">
    <property type="entry name" value="Cyt_B5_heme-BS"/>
</dbReference>
<keyword evidence="13" id="KW-0349">Heme</keyword>
<dbReference type="InterPro" id="IPR001199">
    <property type="entry name" value="Cyt_B5-like_heme/steroid-bd"/>
</dbReference>
<reference evidence="25" key="1">
    <citation type="submission" date="2021-02" db="EMBL/GenBank/DDBJ databases">
        <authorList>
            <person name="Nowell W R."/>
        </authorList>
    </citation>
    <scope>NUCLEOTIDE SEQUENCE</scope>
</reference>
<evidence type="ECO:0000256" key="8">
    <source>
        <dbReference type="ARBA" id="ARBA00011738"/>
    </source>
</evidence>
<comment type="subunit">
    <text evidence="8">Homodimer.</text>
</comment>
<dbReference type="Gene3D" id="3.90.420.10">
    <property type="entry name" value="Oxidoreductase, molybdopterin-binding domain"/>
    <property type="match status" value="1"/>
</dbReference>
<evidence type="ECO:0000256" key="9">
    <source>
        <dbReference type="ARBA" id="ARBA00012505"/>
    </source>
</evidence>
<evidence type="ECO:0000256" key="5">
    <source>
        <dbReference type="ARBA" id="ARBA00004678"/>
    </source>
</evidence>
<evidence type="ECO:0000256" key="19">
    <source>
        <dbReference type="ARBA" id="ARBA00023004"/>
    </source>
</evidence>
<dbReference type="Pfam" id="PF00175">
    <property type="entry name" value="NAD_binding_1"/>
    <property type="match status" value="1"/>
</dbReference>
<dbReference type="InterPro" id="IPR039261">
    <property type="entry name" value="FNR_nucleotide-bd"/>
</dbReference>
<dbReference type="PRINTS" id="PR00406">
    <property type="entry name" value="CYTB5RDTASE"/>
</dbReference>
<dbReference type="EMBL" id="CAJNOR010000288">
    <property type="protein sequence ID" value="CAF0868386.1"/>
    <property type="molecule type" value="Genomic_DNA"/>
</dbReference>
<evidence type="ECO:0000313" key="27">
    <source>
        <dbReference type="Proteomes" id="UP000663852"/>
    </source>
</evidence>
<dbReference type="SUPFAM" id="SSF56524">
    <property type="entry name" value="Oxidoreductase molybdopterin-binding domain"/>
    <property type="match status" value="1"/>
</dbReference>
<dbReference type="PRINTS" id="PR00407">
    <property type="entry name" value="EUMOPTERIN"/>
</dbReference>
<dbReference type="InterPro" id="IPR022407">
    <property type="entry name" value="OxRdtase_Mopterin_BS"/>
</dbReference>
<dbReference type="InterPro" id="IPR001433">
    <property type="entry name" value="OxRdtase_FAD/NAD-bd"/>
</dbReference>
<proteinExistence type="inferred from homology"/>
<dbReference type="UniPathway" id="UPA00096"/>
<dbReference type="Pfam" id="PF03404">
    <property type="entry name" value="Mo-co_dimer"/>
    <property type="match status" value="1"/>
</dbReference>
<keyword evidence="19" id="KW-0408">Iron</keyword>
<dbReference type="SUPFAM" id="SSF52343">
    <property type="entry name" value="Ferredoxin reductase-like, C-terminal NADP-linked domain"/>
    <property type="match status" value="1"/>
</dbReference>
<dbReference type="InterPro" id="IPR008333">
    <property type="entry name" value="Cbr1-like_FAD-bd_dom"/>
</dbReference>
<dbReference type="PROSITE" id="PS50255">
    <property type="entry name" value="CYTOCHROME_B5_2"/>
    <property type="match status" value="1"/>
</dbReference>